<evidence type="ECO:0000313" key="6">
    <source>
        <dbReference type="EMBL" id="KAB6690835.1"/>
    </source>
</evidence>
<keyword evidence="1" id="KW-0479">Metal-binding</keyword>
<dbReference type="EMBL" id="QSAI01000045">
    <property type="protein sequence ID" value="RGW44846.1"/>
    <property type="molecule type" value="Genomic_DNA"/>
</dbReference>
<dbReference type="RefSeq" id="WP_117710034.1">
    <property type="nucleotide sequence ID" value="NZ_CP072234.1"/>
</dbReference>
<dbReference type="Proteomes" id="UP000285379">
    <property type="component" value="Unassembled WGS sequence"/>
</dbReference>
<dbReference type="InterPro" id="IPR052977">
    <property type="entry name" value="Polyferredoxin-like_ET"/>
</dbReference>
<evidence type="ECO:0000313" key="11">
    <source>
        <dbReference type="Proteomes" id="UP000285469"/>
    </source>
</evidence>
<dbReference type="Proteomes" id="UP000470777">
    <property type="component" value="Unassembled WGS sequence"/>
</dbReference>
<keyword evidence="2" id="KW-0408">Iron</keyword>
<feature type="domain" description="4Fe-4S ferredoxin-type" evidence="4">
    <location>
        <begin position="35"/>
        <end position="64"/>
    </location>
</feature>
<dbReference type="Proteomes" id="UP000470952">
    <property type="component" value="Unassembled WGS sequence"/>
</dbReference>
<name>A0A413BUE7_PHOVU</name>
<evidence type="ECO:0000313" key="9">
    <source>
        <dbReference type="EMBL" id="RGW44846.1"/>
    </source>
</evidence>
<dbReference type="Pfam" id="PF04432">
    <property type="entry name" value="FrhB_FdhB_C"/>
    <property type="match status" value="1"/>
</dbReference>
<dbReference type="SUPFAM" id="SSF54862">
    <property type="entry name" value="4Fe-4S ferredoxins"/>
    <property type="match status" value="1"/>
</dbReference>
<dbReference type="InterPro" id="IPR017900">
    <property type="entry name" value="4Fe4S_Fe_S_CS"/>
</dbReference>
<sequence>MINIVDKRQCCGCTACVQKCPKHCIFLYEDGEGFLYPKIDINNCIDCGLCEKVCPFQDCDKSLLPLEVWAVKNRNEPDRMHSSSGGVFIALAREVLALDGVVFGAVFDENYEVKMAYSETLEGVRPMMGSKYLQARMETAYVDAERFLKQGRHVLFSGAPCQIAGLHKYLRKDYPNLLSVDFLCHGVPSPGVWRRYLKETMSDLQSARRAVAGKNTVFPSLNVMPTIAGIEFRDKTLHGWKKYGFIVRGKFALKAEQNTVLLSDIHNENPFMRGFLFDIYLRPSCYRCKCKNGVSHSDLTIADFWGIDELIPDFDDDKGVGMVLINTEKGKHIFERLSMEVRLSVLSDVMPLNGGFKECRKPHPKRAFFFQRFAAGEAVNSIVKDLLHVPLWQRVVRWIERMLKCFLHKSRIKKT</sequence>
<reference evidence="12 13" key="2">
    <citation type="journal article" date="2019" name="Nat. Med.">
        <title>A library of human gut bacterial isolates paired with longitudinal multiomics data enables mechanistic microbiome research.</title>
        <authorList>
            <person name="Poyet M."/>
            <person name="Groussin M."/>
            <person name="Gibbons S.M."/>
            <person name="Avila-Pacheco J."/>
            <person name="Jiang X."/>
            <person name="Kearney S.M."/>
            <person name="Perrotta A.R."/>
            <person name="Berdy B."/>
            <person name="Zhao S."/>
            <person name="Lieberman T.D."/>
            <person name="Swanson P.K."/>
            <person name="Smith M."/>
            <person name="Roesemann S."/>
            <person name="Alexander J.E."/>
            <person name="Rich S.A."/>
            <person name="Livny J."/>
            <person name="Vlamakis H."/>
            <person name="Clish C."/>
            <person name="Bullock K."/>
            <person name="Deik A."/>
            <person name="Scott J."/>
            <person name="Pierce K.A."/>
            <person name="Xavier R.J."/>
            <person name="Alm E.J."/>
        </authorList>
    </citation>
    <scope>NUCLEOTIDE SEQUENCE [LARGE SCALE GENOMIC DNA]</scope>
    <source>
        <strain evidence="7 12">BIOML-A82</strain>
        <strain evidence="6 13">BIOML-A85</strain>
        <strain evidence="5 14">BIOML-A93</strain>
    </source>
</reference>
<evidence type="ECO:0000256" key="1">
    <source>
        <dbReference type="ARBA" id="ARBA00022723"/>
    </source>
</evidence>
<dbReference type="PANTHER" id="PTHR43193:SF2">
    <property type="entry name" value="POLYFERREDOXIN PROTEIN FWDF"/>
    <property type="match status" value="1"/>
</dbReference>
<evidence type="ECO:0000313" key="13">
    <source>
        <dbReference type="Proteomes" id="UP000470777"/>
    </source>
</evidence>
<dbReference type="Gene3D" id="3.30.70.20">
    <property type="match status" value="1"/>
</dbReference>
<comment type="caution">
    <text evidence="8">The sequence shown here is derived from an EMBL/GenBank/DDBJ whole genome shotgun (WGS) entry which is preliminary data.</text>
</comment>
<dbReference type="PROSITE" id="PS51379">
    <property type="entry name" value="4FE4S_FER_2"/>
    <property type="match status" value="2"/>
</dbReference>
<dbReference type="EMBL" id="WCZV01000021">
    <property type="protein sequence ID" value="KAB6698194.1"/>
    <property type="molecule type" value="Genomic_DNA"/>
</dbReference>
<dbReference type="EMBL" id="WCZY01000021">
    <property type="protein sequence ID" value="KAB6690835.1"/>
    <property type="molecule type" value="Genomic_DNA"/>
</dbReference>
<evidence type="ECO:0000313" key="12">
    <source>
        <dbReference type="Proteomes" id="UP000437380"/>
    </source>
</evidence>
<gene>
    <name evidence="9" type="ORF">DWV70_18945</name>
    <name evidence="8" type="ORF">DWW27_23995</name>
    <name evidence="7" type="ORF">GAY17_15250</name>
    <name evidence="5" type="ORF">GAZ76_05140</name>
    <name evidence="6" type="ORF">GAZ92_14640</name>
</gene>
<dbReference type="GO" id="GO:0051536">
    <property type="term" value="F:iron-sulfur cluster binding"/>
    <property type="evidence" value="ECO:0007669"/>
    <property type="project" value="UniProtKB-KW"/>
</dbReference>
<evidence type="ECO:0000313" key="14">
    <source>
        <dbReference type="Proteomes" id="UP000470952"/>
    </source>
</evidence>
<evidence type="ECO:0000256" key="3">
    <source>
        <dbReference type="ARBA" id="ARBA00023014"/>
    </source>
</evidence>
<proteinExistence type="predicted"/>
<dbReference type="EMBL" id="QRYT01000134">
    <property type="protein sequence ID" value="RGV02610.1"/>
    <property type="molecule type" value="Genomic_DNA"/>
</dbReference>
<dbReference type="AlphaFoldDB" id="A0A413BUE7"/>
<reference evidence="10 11" key="1">
    <citation type="submission" date="2018-08" db="EMBL/GenBank/DDBJ databases">
        <title>A genome reference for cultivated species of the human gut microbiota.</title>
        <authorList>
            <person name="Zou Y."/>
            <person name="Xue W."/>
            <person name="Luo G."/>
        </authorList>
    </citation>
    <scope>NUCLEOTIDE SEQUENCE [LARGE SCALE GENOMIC DNA]</scope>
    <source>
        <strain evidence="9 11">AF12-25</strain>
        <strain evidence="8 10">AF14-8</strain>
    </source>
</reference>
<dbReference type="Pfam" id="PF12838">
    <property type="entry name" value="Fer4_7"/>
    <property type="match status" value="1"/>
</dbReference>
<evidence type="ECO:0000313" key="7">
    <source>
        <dbReference type="EMBL" id="KAB6698194.1"/>
    </source>
</evidence>
<evidence type="ECO:0000313" key="10">
    <source>
        <dbReference type="Proteomes" id="UP000285379"/>
    </source>
</evidence>
<evidence type="ECO:0000313" key="5">
    <source>
        <dbReference type="EMBL" id="KAB6662076.1"/>
    </source>
</evidence>
<dbReference type="Proteomes" id="UP000437380">
    <property type="component" value="Unassembled WGS sequence"/>
</dbReference>
<dbReference type="InterPro" id="IPR007525">
    <property type="entry name" value="FrhB_FdhB_C"/>
</dbReference>
<dbReference type="EMBL" id="WDAG01000004">
    <property type="protein sequence ID" value="KAB6662076.1"/>
    <property type="molecule type" value="Genomic_DNA"/>
</dbReference>
<protein>
    <submittedName>
        <fullName evidence="8">4Fe-4S dicluster domain-containing protein</fullName>
    </submittedName>
</protein>
<dbReference type="Proteomes" id="UP000285469">
    <property type="component" value="Unassembled WGS sequence"/>
</dbReference>
<organism evidence="8 10">
    <name type="scientific">Phocaeicola vulgatus</name>
    <name type="common">Bacteroides vulgatus</name>
    <dbReference type="NCBI Taxonomy" id="821"/>
    <lineage>
        <taxon>Bacteria</taxon>
        <taxon>Pseudomonadati</taxon>
        <taxon>Bacteroidota</taxon>
        <taxon>Bacteroidia</taxon>
        <taxon>Bacteroidales</taxon>
        <taxon>Bacteroidaceae</taxon>
        <taxon>Phocaeicola</taxon>
    </lineage>
</organism>
<evidence type="ECO:0000256" key="2">
    <source>
        <dbReference type="ARBA" id="ARBA00023004"/>
    </source>
</evidence>
<keyword evidence="3" id="KW-0411">Iron-sulfur</keyword>
<dbReference type="GO" id="GO:0046872">
    <property type="term" value="F:metal ion binding"/>
    <property type="evidence" value="ECO:0007669"/>
    <property type="project" value="UniProtKB-KW"/>
</dbReference>
<evidence type="ECO:0000313" key="8">
    <source>
        <dbReference type="EMBL" id="RGV02610.1"/>
    </source>
</evidence>
<evidence type="ECO:0000259" key="4">
    <source>
        <dbReference type="PROSITE" id="PS51379"/>
    </source>
</evidence>
<dbReference type="PANTHER" id="PTHR43193">
    <property type="match status" value="1"/>
</dbReference>
<dbReference type="InterPro" id="IPR017896">
    <property type="entry name" value="4Fe4S_Fe-S-bd"/>
</dbReference>
<feature type="domain" description="4Fe-4S ferredoxin-type" evidence="4">
    <location>
        <begin position="1"/>
        <end position="30"/>
    </location>
</feature>
<dbReference type="PROSITE" id="PS00198">
    <property type="entry name" value="4FE4S_FER_1"/>
    <property type="match status" value="1"/>
</dbReference>
<accession>A0A413BUE7</accession>